<evidence type="ECO:0000313" key="1">
    <source>
        <dbReference type="EMBL" id="MCO6050799.1"/>
    </source>
</evidence>
<organism evidence="1 2">
    <name type="scientific">Mesorhizobium liriopis</name>
    <dbReference type="NCBI Taxonomy" id="2953882"/>
    <lineage>
        <taxon>Bacteria</taxon>
        <taxon>Pseudomonadati</taxon>
        <taxon>Pseudomonadota</taxon>
        <taxon>Alphaproteobacteria</taxon>
        <taxon>Hyphomicrobiales</taxon>
        <taxon>Phyllobacteriaceae</taxon>
        <taxon>Mesorhizobium</taxon>
    </lineage>
</organism>
<dbReference type="Proteomes" id="UP001205906">
    <property type="component" value="Unassembled WGS sequence"/>
</dbReference>
<name>A0ABT1C7L5_9HYPH</name>
<dbReference type="InterPro" id="IPR019647">
    <property type="entry name" value="PhoP_reg_network_YrbL"/>
</dbReference>
<sequence>MTGSSPIATGGVRDVYLHPEFDDVLVKVIRADRIDGRGELTQLRRKWKPNRAYGCYISFHRELSETLRFARNAFRYGQRDLPFAPAIGIVATSHGPGLLVGKVAAPDGSPAPTLMALVKERRFTLLHRQKLDAFFQECVDCHVVLNDVHASNFLWLGTEEDGRFVCIDGLGEKMLIPVHRLSKTWNTRKLVRKREKLLEWIDRTGRHAAERASRALETATA</sequence>
<comment type="caution">
    <text evidence="1">The sequence shown here is derived from an EMBL/GenBank/DDBJ whole genome shotgun (WGS) entry which is preliminary data.</text>
</comment>
<evidence type="ECO:0000313" key="2">
    <source>
        <dbReference type="Proteomes" id="UP001205906"/>
    </source>
</evidence>
<reference evidence="1 2" key="1">
    <citation type="submission" date="2022-06" db="EMBL/GenBank/DDBJ databases">
        <title>Mesorhizobium sp. strain RP14 Genome sequencing and assembly.</title>
        <authorList>
            <person name="Kim I."/>
        </authorList>
    </citation>
    <scope>NUCLEOTIDE SEQUENCE [LARGE SCALE GENOMIC DNA]</scope>
    <source>
        <strain evidence="2">RP14(2022)</strain>
    </source>
</reference>
<proteinExistence type="predicted"/>
<dbReference type="RefSeq" id="WP_252819738.1">
    <property type="nucleotide sequence ID" value="NZ_JAMXQS010000006.1"/>
</dbReference>
<dbReference type="EMBL" id="JAMXQS010000006">
    <property type="protein sequence ID" value="MCO6050799.1"/>
    <property type="molecule type" value="Genomic_DNA"/>
</dbReference>
<accession>A0ABT1C7L5</accession>
<gene>
    <name evidence="1" type="ORF">NGM99_13520</name>
</gene>
<protein>
    <submittedName>
        <fullName evidence="1">PhoP regulatory network YrbL family protein</fullName>
    </submittedName>
</protein>
<dbReference type="Pfam" id="PF10707">
    <property type="entry name" value="YrbL-PhoP_reg"/>
    <property type="match status" value="1"/>
</dbReference>
<keyword evidence="2" id="KW-1185">Reference proteome</keyword>